<feature type="domain" description="PH" evidence="5">
    <location>
        <begin position="147"/>
        <end position="179"/>
    </location>
</feature>
<dbReference type="PANTHER" id="PTHR45819">
    <property type="entry name" value="CENTAURIN-GAMMA-1A"/>
    <property type="match status" value="1"/>
</dbReference>
<dbReference type="Proteomes" id="UP000736164">
    <property type="component" value="Unassembled WGS sequence"/>
</dbReference>
<dbReference type="PANTHER" id="PTHR45819:SF3">
    <property type="entry name" value="ARF-GAP WITH GTPASE, ANK REPEAT AND PH DOMAIN-CONTAINING PROTEIN 2"/>
    <property type="match status" value="1"/>
</dbReference>
<evidence type="ECO:0000313" key="6">
    <source>
        <dbReference type="EMBL" id="MBN3317797.1"/>
    </source>
</evidence>
<proteinExistence type="predicted"/>
<evidence type="ECO:0000256" key="1">
    <source>
        <dbReference type="ARBA" id="ARBA00022737"/>
    </source>
</evidence>
<feature type="region of interest" description="Disordered" evidence="4">
    <location>
        <begin position="19"/>
        <end position="127"/>
    </location>
</feature>
<keyword evidence="2" id="KW-0863">Zinc-finger</keyword>
<dbReference type="GO" id="GO:0005096">
    <property type="term" value="F:GTPase activator activity"/>
    <property type="evidence" value="ECO:0007669"/>
    <property type="project" value="TreeGrafter"/>
</dbReference>
<evidence type="ECO:0000256" key="2">
    <source>
        <dbReference type="ARBA" id="ARBA00022771"/>
    </source>
</evidence>
<feature type="non-terminal residue" evidence="6">
    <location>
        <position position="1"/>
    </location>
</feature>
<keyword evidence="1" id="KW-0677">Repeat</keyword>
<dbReference type="FunFam" id="2.30.29.30:FF:000077">
    <property type="entry name" value="Arf-GAP with GTPase, ANK repeat and PH domain-containing protein 1"/>
    <property type="match status" value="1"/>
</dbReference>
<keyword evidence="2" id="KW-0479">Metal-binding</keyword>
<reference evidence="6" key="1">
    <citation type="journal article" date="2021" name="Cell">
        <title>Tracing the genetic footprints of vertebrate landing in non-teleost ray-finned fishes.</title>
        <authorList>
            <person name="Bi X."/>
            <person name="Wang K."/>
            <person name="Yang L."/>
            <person name="Pan H."/>
            <person name="Jiang H."/>
            <person name="Wei Q."/>
            <person name="Fang M."/>
            <person name="Yu H."/>
            <person name="Zhu C."/>
            <person name="Cai Y."/>
            <person name="He Y."/>
            <person name="Gan X."/>
            <person name="Zeng H."/>
            <person name="Yu D."/>
            <person name="Zhu Y."/>
            <person name="Jiang H."/>
            <person name="Qiu Q."/>
            <person name="Yang H."/>
            <person name="Zhang Y.E."/>
            <person name="Wang W."/>
            <person name="Zhu M."/>
            <person name="He S."/>
            <person name="Zhang G."/>
        </authorList>
    </citation>
    <scope>NUCLEOTIDE SEQUENCE</scope>
    <source>
        <strain evidence="6">Allg_001</strain>
    </source>
</reference>
<dbReference type="InterPro" id="IPR051282">
    <property type="entry name" value="Arf-GAP_GTPase_ANK_PH"/>
</dbReference>
<dbReference type="SUPFAM" id="SSF50729">
    <property type="entry name" value="PH domain-like"/>
    <property type="match status" value="1"/>
</dbReference>
<dbReference type="PROSITE" id="PS50003">
    <property type="entry name" value="PH_DOMAIN"/>
    <property type="match status" value="1"/>
</dbReference>
<accession>A0A8J7TBI9</accession>
<feature type="region of interest" description="Disordered" evidence="4">
    <location>
        <begin position="184"/>
        <end position="214"/>
    </location>
</feature>
<dbReference type="InterPro" id="IPR011993">
    <property type="entry name" value="PH-like_dom_sf"/>
</dbReference>
<dbReference type="AlphaFoldDB" id="A0A8J7TBI9"/>
<dbReference type="Gene3D" id="2.30.29.30">
    <property type="entry name" value="Pleckstrin-homology domain (PH domain)/Phosphotyrosine-binding domain (PTB)"/>
    <property type="match status" value="1"/>
</dbReference>
<evidence type="ECO:0000256" key="4">
    <source>
        <dbReference type="SAM" id="MobiDB-lite"/>
    </source>
</evidence>
<protein>
    <submittedName>
        <fullName evidence="6">AGAP1 protein</fullName>
    </submittedName>
</protein>
<keyword evidence="3" id="KW-0040">ANK repeat</keyword>
<evidence type="ECO:0000313" key="7">
    <source>
        <dbReference type="Proteomes" id="UP000736164"/>
    </source>
</evidence>
<dbReference type="GO" id="GO:0003924">
    <property type="term" value="F:GTPase activity"/>
    <property type="evidence" value="ECO:0007669"/>
    <property type="project" value="TreeGrafter"/>
</dbReference>
<dbReference type="EMBL" id="JAAWVO010036829">
    <property type="protein sequence ID" value="MBN3317797.1"/>
    <property type="molecule type" value="Genomic_DNA"/>
</dbReference>
<sequence>MQNVHGKEIDLLRTTVKVPGKRPPRAVTTCGPSASHNGLVRDTGGTAVGDGVGAAPSFPSTLLPVEEKSGSVSPRSEKGVQRCPSSLSSKAQSVDSAVEGLASPTSVKDHAPPSPMIDRKKNRRKKSMNMKGDAAMGQAEEEENFDFMIVSSSGQTWHFEASTLEERDAWVLAIESQILASLQSCESSKNKASPRLLTRPSGRSRQGGRQGGNC</sequence>
<comment type="caution">
    <text evidence="6">The sequence shown here is derived from an EMBL/GenBank/DDBJ whole genome shotgun (WGS) entry which is preliminary data.</text>
</comment>
<dbReference type="GO" id="GO:0005634">
    <property type="term" value="C:nucleus"/>
    <property type="evidence" value="ECO:0007669"/>
    <property type="project" value="TreeGrafter"/>
</dbReference>
<organism evidence="6 7">
    <name type="scientific">Atractosteus spatula</name>
    <name type="common">Alligator gar</name>
    <name type="synonym">Lepisosteus spatula</name>
    <dbReference type="NCBI Taxonomy" id="7917"/>
    <lineage>
        <taxon>Eukaryota</taxon>
        <taxon>Metazoa</taxon>
        <taxon>Chordata</taxon>
        <taxon>Craniata</taxon>
        <taxon>Vertebrata</taxon>
        <taxon>Euteleostomi</taxon>
        <taxon>Actinopterygii</taxon>
        <taxon>Neopterygii</taxon>
        <taxon>Holostei</taxon>
        <taxon>Semionotiformes</taxon>
        <taxon>Lepisosteidae</taxon>
        <taxon>Atractosteus</taxon>
    </lineage>
</organism>
<dbReference type="InterPro" id="IPR001849">
    <property type="entry name" value="PH_domain"/>
</dbReference>
<dbReference type="GO" id="GO:0043524">
    <property type="term" value="P:negative regulation of neuron apoptotic process"/>
    <property type="evidence" value="ECO:0007669"/>
    <property type="project" value="TreeGrafter"/>
</dbReference>
<evidence type="ECO:0000259" key="5">
    <source>
        <dbReference type="PROSITE" id="PS50003"/>
    </source>
</evidence>
<feature type="compositionally biased region" description="Basic and acidic residues" evidence="4">
    <location>
        <begin position="65"/>
        <end position="80"/>
    </location>
</feature>
<feature type="compositionally biased region" description="Polar residues" evidence="4">
    <location>
        <begin position="83"/>
        <end position="95"/>
    </location>
</feature>
<keyword evidence="2" id="KW-0862">Zinc</keyword>
<name>A0A8J7TBI9_ATRSP</name>
<evidence type="ECO:0000256" key="3">
    <source>
        <dbReference type="ARBA" id="ARBA00023043"/>
    </source>
</evidence>
<dbReference type="GO" id="GO:0008270">
    <property type="term" value="F:zinc ion binding"/>
    <property type="evidence" value="ECO:0007669"/>
    <property type="project" value="UniProtKB-KW"/>
</dbReference>
<keyword evidence="7" id="KW-1185">Reference proteome</keyword>
<feature type="non-terminal residue" evidence="6">
    <location>
        <position position="214"/>
    </location>
</feature>
<gene>
    <name evidence="6" type="primary">Agap1_1</name>
    <name evidence="6" type="ORF">GTO95_0014103</name>
</gene>